<name>A0ACC2WU58_9TREE</name>
<accession>A0ACC2WU58</accession>
<keyword evidence="2" id="KW-1185">Reference proteome</keyword>
<comment type="caution">
    <text evidence="1">The sequence shown here is derived from an EMBL/GenBank/DDBJ whole genome shotgun (WGS) entry which is preliminary data.</text>
</comment>
<dbReference type="EMBL" id="JASBWS010000009">
    <property type="protein sequence ID" value="KAJ9114341.1"/>
    <property type="molecule type" value="Genomic_DNA"/>
</dbReference>
<proteinExistence type="predicted"/>
<evidence type="ECO:0000313" key="2">
    <source>
        <dbReference type="Proteomes" id="UP001230649"/>
    </source>
</evidence>
<sequence>MASTVITPQAQALYQLHNSQSSEISSNSREDVRGLNNESKRSSTTETNEISLINANNDEHHDGLGDGNADLRKRKRSEYTAAEADEHKEVVNLSTIPPELIHLTLLNLLPTPTEHDTQTLSIDPRPNPTSAAELRHSLASLSKVNRVFHEQVKPLLWKDVRVENGRGWMGVVEGLVPQSQYSEHHGHLHPHGHAQAPDVSLNQHHLSSTPHANASLHIHEAHPLSSPCILAEPLPMLLPEEVSNNVPLRPNELTFSIAVAPVPEPVACGSCGIDMPQGPVSMSFAQNGEASGSGNGLGLDTGLGFSAPLMPLSPMLPVDRAPANAANAPATCNSCVNSPPQQAQPLLESPALAVGSAAGSGQTASPRRPSFAVLPPSNEHVHRHMPDTPHSTPAYIETPTAATFAASAEGPAAPPSTVMSRPVISIPQRMNPYLPSLLTPPSSRRSSPARWNRASSSSRSRSRSRSQSFSRASRSPSPPPVAGTAAARPNVKPGLTRAPSALRRSISPDTPVFGSSFMRRRMSGSRMRSTSPIGGVVLPLASIHDEGSGQGKRTGPVRKLSLRRGRGTDVGFSGYGAEQFTAGIMQRLDAVVQDDSADVPVVQAEPREEDYFNYYDREQALALGAAADDTLQVQELKRALVEEVAAMEGVEAHNVMDVVAELEGKGKGKEGVLQADVDQEKVEGEWFDGFAAEEETAPARPPIPQVRTLSFASFRTTGTLRTQEEAVRGKFVTPTRLLNVLRQVPRLKSLAMTEYVDSSLVKSVIEELFFRGYAKPADAPRQTASMNEAGDMLDEHFLFEQEEWKRRETFECLEAIDLTGCVSRVFSESLQAFVDDWLTEPKESAHVAVVDEQQVDEEDDRRGRSRDVRDITVAHELAHDTPSTNVTETPAWTKPMFTGLKRLSLRGCVTLSSDTIARLISCCPNLTHLDLSFTRVAPSTLEALGSMTSARLKALSLARSTRLTGDSIRDFLIHAPAASTIVDLNLFGDATYTSPLNAFDIEAVITAAPCFRNKQLRYLDLSSMPITSDMLEMVTAQPRLRSLGLSFIPFLELDSVAQLLREKMPNVEILTLTSSSTRVDLPHNLSALQTTMVLHQKLINPLTLPPFSIIPRPDAKIVSRLRILELSETVRKALGPTGGSRDWKIVKSKGGRGWYVDVSAGWLDKTDQADTRPCRPVVGKPEEDGSSVDDALVYTRGLAQDHPWRQYLSSLADASGKVGSAVGWHSRKMEVVFGHGMLGREEGLYGAGAFAFEG</sequence>
<evidence type="ECO:0000313" key="1">
    <source>
        <dbReference type="EMBL" id="KAJ9114341.1"/>
    </source>
</evidence>
<organism evidence="1 2">
    <name type="scientific">Naganishia adeliensis</name>
    <dbReference type="NCBI Taxonomy" id="92952"/>
    <lineage>
        <taxon>Eukaryota</taxon>
        <taxon>Fungi</taxon>
        <taxon>Dikarya</taxon>
        <taxon>Basidiomycota</taxon>
        <taxon>Agaricomycotina</taxon>
        <taxon>Tremellomycetes</taxon>
        <taxon>Filobasidiales</taxon>
        <taxon>Filobasidiaceae</taxon>
        <taxon>Naganishia</taxon>
    </lineage>
</organism>
<gene>
    <name evidence="1" type="ORF">QFC20_001482</name>
</gene>
<protein>
    <submittedName>
        <fullName evidence="1">Uncharacterized protein</fullName>
    </submittedName>
</protein>
<dbReference type="Proteomes" id="UP001230649">
    <property type="component" value="Unassembled WGS sequence"/>
</dbReference>
<reference evidence="1" key="1">
    <citation type="submission" date="2023-04" db="EMBL/GenBank/DDBJ databases">
        <title>Draft Genome sequencing of Naganishia species isolated from polar environments using Oxford Nanopore Technology.</title>
        <authorList>
            <person name="Leo P."/>
            <person name="Venkateswaran K."/>
        </authorList>
    </citation>
    <scope>NUCLEOTIDE SEQUENCE</scope>
    <source>
        <strain evidence="1">MNA-CCFEE 5262</strain>
    </source>
</reference>